<sequence>MDAIRDGGLLATRAPALRLGCPKVAVRLEQLESGGGVGEGTVAARDVVDELAFGREGGELAVPGELFGELLRSAA</sequence>
<protein>
    <submittedName>
        <fullName evidence="1">Uncharacterized protein</fullName>
    </submittedName>
</protein>
<gene>
    <name evidence="1" type="ORF">DVA86_13300</name>
</gene>
<dbReference type="EMBL" id="CP031320">
    <property type="protein sequence ID" value="AXK33482.1"/>
    <property type="molecule type" value="Genomic_DNA"/>
</dbReference>
<evidence type="ECO:0000313" key="1">
    <source>
        <dbReference type="EMBL" id="AXK33482.1"/>
    </source>
</evidence>
<evidence type="ECO:0000313" key="2">
    <source>
        <dbReference type="Proteomes" id="UP000254425"/>
    </source>
</evidence>
<dbReference type="AlphaFoldDB" id="A0A345XPB6"/>
<dbReference type="Proteomes" id="UP000254425">
    <property type="component" value="Chromosome"/>
</dbReference>
<name>A0A345XPB6_9ACTN</name>
<proteinExistence type="predicted"/>
<reference evidence="1 2" key="1">
    <citation type="submission" date="2018-07" db="EMBL/GenBank/DDBJ databases">
        <title>Draft genome of the type strain Streptomyces armeniacus ATCC 15676.</title>
        <authorList>
            <person name="Labana P."/>
            <person name="Gosse J.T."/>
            <person name="Boddy C.N."/>
        </authorList>
    </citation>
    <scope>NUCLEOTIDE SEQUENCE [LARGE SCALE GENOMIC DNA]</scope>
    <source>
        <strain evidence="1 2">ATCC 15676</strain>
    </source>
</reference>
<accession>A0A345XPB6</accession>
<organism evidence="1 2">
    <name type="scientific">Streptomyces armeniacus</name>
    <dbReference type="NCBI Taxonomy" id="83291"/>
    <lineage>
        <taxon>Bacteria</taxon>
        <taxon>Bacillati</taxon>
        <taxon>Actinomycetota</taxon>
        <taxon>Actinomycetes</taxon>
        <taxon>Kitasatosporales</taxon>
        <taxon>Streptomycetaceae</taxon>
        <taxon>Streptomyces</taxon>
    </lineage>
</organism>
<keyword evidence="2" id="KW-1185">Reference proteome</keyword>
<dbReference type="KEGG" id="sarm:DVA86_13300"/>